<keyword evidence="2 3" id="KW-0378">Hydrolase</keyword>
<dbReference type="InterPro" id="IPR002018">
    <property type="entry name" value="CarbesteraseB"/>
</dbReference>
<evidence type="ECO:0000259" key="5">
    <source>
        <dbReference type="Pfam" id="PF00135"/>
    </source>
</evidence>
<gene>
    <name evidence="6" type="ORF">PAC_06258</name>
</gene>
<dbReference type="PROSITE" id="PS00122">
    <property type="entry name" value="CARBOXYLESTERASE_B_1"/>
    <property type="match status" value="1"/>
</dbReference>
<feature type="chain" id="PRO_5011811394" description="Carboxylic ester hydrolase" evidence="3">
    <location>
        <begin position="20"/>
        <end position="611"/>
    </location>
</feature>
<evidence type="ECO:0000256" key="1">
    <source>
        <dbReference type="ARBA" id="ARBA00005964"/>
    </source>
</evidence>
<comment type="similarity">
    <text evidence="1 3">Belongs to the type-B carboxylesterase/lipase family.</text>
</comment>
<dbReference type="SUPFAM" id="SSF53474">
    <property type="entry name" value="alpha/beta-Hydrolases"/>
    <property type="match status" value="1"/>
</dbReference>
<dbReference type="InterPro" id="IPR019819">
    <property type="entry name" value="Carboxylesterase_B_CS"/>
</dbReference>
<feature type="region of interest" description="Disordered" evidence="4">
    <location>
        <begin position="122"/>
        <end position="141"/>
    </location>
</feature>
<dbReference type="InterPro" id="IPR029058">
    <property type="entry name" value="AB_hydrolase_fold"/>
</dbReference>
<evidence type="ECO:0000313" key="6">
    <source>
        <dbReference type="EMBL" id="CZR56370.1"/>
    </source>
</evidence>
<keyword evidence="3" id="KW-0732">Signal</keyword>
<evidence type="ECO:0000313" key="7">
    <source>
        <dbReference type="Proteomes" id="UP000184330"/>
    </source>
</evidence>
<proteinExistence type="inferred from homology"/>
<dbReference type="GO" id="GO:0052689">
    <property type="term" value="F:carboxylic ester hydrolase activity"/>
    <property type="evidence" value="ECO:0007669"/>
    <property type="project" value="TreeGrafter"/>
</dbReference>
<evidence type="ECO:0000256" key="4">
    <source>
        <dbReference type="SAM" id="MobiDB-lite"/>
    </source>
</evidence>
<dbReference type="InterPro" id="IPR050654">
    <property type="entry name" value="AChE-related_enzymes"/>
</dbReference>
<evidence type="ECO:0000256" key="3">
    <source>
        <dbReference type="RuleBase" id="RU361235"/>
    </source>
</evidence>
<accession>A0A1L7WUE8</accession>
<dbReference type="PANTHER" id="PTHR43918:SF4">
    <property type="entry name" value="CARBOXYLIC ESTER HYDROLASE"/>
    <property type="match status" value="1"/>
</dbReference>
<dbReference type="Gene3D" id="3.40.50.1820">
    <property type="entry name" value="alpha/beta hydrolase"/>
    <property type="match status" value="1"/>
</dbReference>
<dbReference type="OrthoDB" id="408631at2759"/>
<evidence type="ECO:0000256" key="2">
    <source>
        <dbReference type="ARBA" id="ARBA00022801"/>
    </source>
</evidence>
<dbReference type="STRING" id="576137.A0A1L7WUE8"/>
<feature type="domain" description="Carboxylesterase type B" evidence="5">
    <location>
        <begin position="34"/>
        <end position="568"/>
    </location>
</feature>
<protein>
    <recommendedName>
        <fullName evidence="3">Carboxylic ester hydrolase</fullName>
        <ecNumber evidence="3">3.1.1.-</ecNumber>
    </recommendedName>
</protein>
<dbReference type="EC" id="3.1.1.-" evidence="3"/>
<dbReference type="AlphaFoldDB" id="A0A1L7WUE8"/>
<dbReference type="Pfam" id="PF00135">
    <property type="entry name" value="COesterase"/>
    <property type="match status" value="1"/>
</dbReference>
<reference evidence="6 7" key="1">
    <citation type="submission" date="2016-03" db="EMBL/GenBank/DDBJ databases">
        <authorList>
            <person name="Ploux O."/>
        </authorList>
    </citation>
    <scope>NUCLEOTIDE SEQUENCE [LARGE SCALE GENOMIC DNA]</scope>
    <source>
        <strain evidence="6 7">UAMH 11012</strain>
    </source>
</reference>
<name>A0A1L7WUE8_9HELO</name>
<keyword evidence="7" id="KW-1185">Reference proteome</keyword>
<dbReference type="EMBL" id="FJOG01000008">
    <property type="protein sequence ID" value="CZR56370.1"/>
    <property type="molecule type" value="Genomic_DNA"/>
</dbReference>
<dbReference type="InterPro" id="IPR019826">
    <property type="entry name" value="Carboxylesterase_B_AS"/>
</dbReference>
<dbReference type="Proteomes" id="UP000184330">
    <property type="component" value="Unassembled WGS sequence"/>
</dbReference>
<organism evidence="6 7">
    <name type="scientific">Phialocephala subalpina</name>
    <dbReference type="NCBI Taxonomy" id="576137"/>
    <lineage>
        <taxon>Eukaryota</taxon>
        <taxon>Fungi</taxon>
        <taxon>Dikarya</taxon>
        <taxon>Ascomycota</taxon>
        <taxon>Pezizomycotina</taxon>
        <taxon>Leotiomycetes</taxon>
        <taxon>Helotiales</taxon>
        <taxon>Mollisiaceae</taxon>
        <taxon>Phialocephala</taxon>
        <taxon>Phialocephala fortinii species complex</taxon>
    </lineage>
</organism>
<feature type="signal peptide" evidence="3">
    <location>
        <begin position="1"/>
        <end position="19"/>
    </location>
</feature>
<dbReference type="PANTHER" id="PTHR43918">
    <property type="entry name" value="ACETYLCHOLINESTERASE"/>
    <property type="match status" value="1"/>
</dbReference>
<dbReference type="PROSITE" id="PS00941">
    <property type="entry name" value="CARBOXYLESTERASE_B_2"/>
    <property type="match status" value="1"/>
</dbReference>
<sequence>MPSILSVFLVTTCASFVTSFSGAPYTNTTHSASAPTVTIRNGSYTGIYNEQYNQDFFLGIPYAQPPINDLRFRVPRSLNASWNGTRDATAWPTFCVGYGVDDEGHDLSEDCLYLNVFRPHVSSSNSNISTPNSSRSNASNATAKLETGSLPIAVWIHGGGLFMGGTNDQRFNLSFILNTSVSISKPIVAVSIQYRLSAFGFLGGQEVLDEGATNLGFRDQRLALHWVQENIAAFGGDPSKVTIWGESAGAQSVGAHLLAYNGRDDGLFRGAIAQSGGPAVSFFPVGLSNGYNSTAYQSVYNTLVSNTSCSSPSSQFSTSLECLRNLPFSELNSVLNISTSTSGFGPFVPIIDSDFIQTWPSLQLETGNFVKAPLLIGTNTDEGTAFGCSYNVSTDSDFLDTLSSTGIPPDSFAGRVIPYLWPNIEALGIPSPISYPNLFAYDTTLSTMLGSQFRRLTSYFGDIIMHGPRRLTSHTWSRYNTPSWSYRFDVRPNGKTPVIGATHFSEVAFVFNNILGVGYDVNPFGNLTSSEQATFFALADTMSKAWVRFIVDGDPNIGGAAYWPAYNTSVGGGEGWNMVWTVNGTSYVEWDTFRAEAIGWVGDNLREVYGL</sequence>